<reference evidence="1" key="1">
    <citation type="submission" date="2021-12" db="EMBL/GenBank/DDBJ databases">
        <title>Alicyclobacillaceae gen. nov., sp. nov., isolated from chalcocite enrichment system.</title>
        <authorList>
            <person name="Jiang Z."/>
        </authorList>
    </citation>
    <scope>NUCLEOTIDE SEQUENCE</scope>
    <source>
        <strain evidence="1">MYW30-H2</strain>
    </source>
</reference>
<name>A0ABY4CE41_9BACL</name>
<dbReference type="PANTHER" id="PTHR42830:SF2">
    <property type="entry name" value="OSMC_OHR FAMILY PROTEIN"/>
    <property type="match status" value="1"/>
</dbReference>
<dbReference type="Gene3D" id="3.30.300.20">
    <property type="match status" value="1"/>
</dbReference>
<protein>
    <submittedName>
        <fullName evidence="1">OsmC family protein</fullName>
    </submittedName>
</protein>
<dbReference type="InterPro" id="IPR003718">
    <property type="entry name" value="OsmC/Ohr_fam"/>
</dbReference>
<dbReference type="PANTHER" id="PTHR42830">
    <property type="entry name" value="OSMOTICALLY INDUCIBLE FAMILY PROTEIN"/>
    <property type="match status" value="1"/>
</dbReference>
<evidence type="ECO:0000313" key="1">
    <source>
        <dbReference type="EMBL" id="UOF88781.1"/>
    </source>
</evidence>
<dbReference type="InterPro" id="IPR036102">
    <property type="entry name" value="OsmC/Ohrsf"/>
</dbReference>
<evidence type="ECO:0000313" key="2">
    <source>
        <dbReference type="Proteomes" id="UP000830167"/>
    </source>
</evidence>
<dbReference type="InterPro" id="IPR052707">
    <property type="entry name" value="OsmC_Ohr_Peroxiredoxin"/>
</dbReference>
<dbReference type="EMBL" id="CP089291">
    <property type="protein sequence ID" value="UOF88781.1"/>
    <property type="molecule type" value="Genomic_DNA"/>
</dbReference>
<accession>A0ABY4CE41</accession>
<sequence length="146" mass="15947">MKQHQFTLTGKWQGGRNGQGTIVTNGLETTVSAPLNMNGLGIGTSSEEMLLGASATCYLITLGLMLQKRNIDVEELTIQSQGILVEDPVLRYDRIIHRPIIIIKENDPEMIQQAQTIAILAERNCMISAAIRGNVDVQVEPTVTSS</sequence>
<dbReference type="RefSeq" id="WP_347435460.1">
    <property type="nucleotide sequence ID" value="NZ_CP089291.1"/>
</dbReference>
<dbReference type="SUPFAM" id="SSF82784">
    <property type="entry name" value="OsmC-like"/>
    <property type="match status" value="1"/>
</dbReference>
<dbReference type="Proteomes" id="UP000830167">
    <property type="component" value="Chromosome"/>
</dbReference>
<proteinExistence type="predicted"/>
<keyword evidence="2" id="KW-1185">Reference proteome</keyword>
<dbReference type="InterPro" id="IPR015946">
    <property type="entry name" value="KH_dom-like_a/b"/>
</dbReference>
<gene>
    <name evidence="1" type="ORF">LSG31_12585</name>
</gene>
<dbReference type="Pfam" id="PF02566">
    <property type="entry name" value="OsmC"/>
    <property type="match status" value="1"/>
</dbReference>
<organism evidence="1 2">
    <name type="scientific">Fodinisporobacter ferrooxydans</name>
    <dbReference type="NCBI Taxonomy" id="2901836"/>
    <lineage>
        <taxon>Bacteria</taxon>
        <taxon>Bacillati</taxon>
        <taxon>Bacillota</taxon>
        <taxon>Bacilli</taxon>
        <taxon>Bacillales</taxon>
        <taxon>Alicyclobacillaceae</taxon>
        <taxon>Fodinisporobacter</taxon>
    </lineage>
</organism>